<proteinExistence type="predicted"/>
<comment type="caution">
    <text evidence="5">The sequence shown here is derived from an EMBL/GenBank/DDBJ whole genome shotgun (WGS) entry which is preliminary data.</text>
</comment>
<feature type="domain" description="Alcohol dehydrogenase-like N-terminal" evidence="4">
    <location>
        <begin position="30"/>
        <end position="112"/>
    </location>
</feature>
<organism evidence="5 6">
    <name type="scientific">Tetragenococcus muriaticus PMC-11-5</name>
    <dbReference type="NCBI Taxonomy" id="1302649"/>
    <lineage>
        <taxon>Bacteria</taxon>
        <taxon>Bacillati</taxon>
        <taxon>Bacillota</taxon>
        <taxon>Bacilli</taxon>
        <taxon>Lactobacillales</taxon>
        <taxon>Enterococcaceae</taxon>
        <taxon>Tetragenococcus</taxon>
    </lineage>
</organism>
<gene>
    <name evidence="5" type="ORF">TMUPMC115_1061</name>
</gene>
<dbReference type="Gene3D" id="3.40.50.720">
    <property type="entry name" value="NAD(P)-binding Rossmann-like Domain"/>
    <property type="match status" value="1"/>
</dbReference>
<evidence type="ECO:0000256" key="1">
    <source>
        <dbReference type="ARBA" id="ARBA00022857"/>
    </source>
</evidence>
<dbReference type="SUPFAM" id="SSF50129">
    <property type="entry name" value="GroES-like"/>
    <property type="match status" value="1"/>
</dbReference>
<dbReference type="Pfam" id="PF08240">
    <property type="entry name" value="ADH_N"/>
    <property type="match status" value="1"/>
</dbReference>
<keyword evidence="2 5" id="KW-0560">Oxidoreductase</keyword>
<reference evidence="5 6" key="1">
    <citation type="submission" date="2014-08" db="EMBL/GenBank/DDBJ databases">
        <title>Genome sequence of Tetragenococcus muriaticus.</title>
        <authorList>
            <person name="Chuea-nongthon C."/>
            <person name="Rodtong S."/>
            <person name="Yongsawatdigul J."/>
            <person name="Steele J.L."/>
            <person name="Liu X.-y."/>
            <person name="Speers J."/>
            <person name="Glasner J.D."/>
            <person name="Neeno-Eckwall E.C."/>
        </authorList>
    </citation>
    <scope>NUCLEOTIDE SEQUENCE [LARGE SCALE GENOMIC DNA]</scope>
    <source>
        <strain evidence="5 6">PMC-11-5</strain>
    </source>
</reference>
<evidence type="ECO:0000256" key="2">
    <source>
        <dbReference type="ARBA" id="ARBA00023002"/>
    </source>
</evidence>
<dbReference type="GO" id="GO:0070402">
    <property type="term" value="F:NADPH binding"/>
    <property type="evidence" value="ECO:0007669"/>
    <property type="project" value="TreeGrafter"/>
</dbReference>
<evidence type="ECO:0000313" key="5">
    <source>
        <dbReference type="EMBL" id="KFN92229.1"/>
    </source>
</evidence>
<dbReference type="Gene3D" id="3.90.180.10">
    <property type="entry name" value="Medium-chain alcohol dehydrogenases, catalytic domain"/>
    <property type="match status" value="1"/>
</dbReference>
<evidence type="ECO:0000259" key="4">
    <source>
        <dbReference type="Pfam" id="PF08240"/>
    </source>
</evidence>
<dbReference type="OrthoDB" id="9787435at2"/>
<dbReference type="PANTHER" id="PTHR48106:SF2">
    <property type="entry name" value="ZN2+-BINDING DEHYDROGENASE"/>
    <property type="match status" value="1"/>
</dbReference>
<keyword evidence="1" id="KW-0521">NADP</keyword>
<dbReference type="InterPro" id="IPR011032">
    <property type="entry name" value="GroES-like_sf"/>
</dbReference>
<accession>A0A091C5M5</accession>
<name>A0A091C5M5_9ENTE</name>
<dbReference type="RefSeq" id="WP_038025937.1">
    <property type="nucleotide sequence ID" value="NZ_JPVU01000106.1"/>
</dbReference>
<dbReference type="InterPro" id="IPR036291">
    <property type="entry name" value="NAD(P)-bd_dom_sf"/>
</dbReference>
<evidence type="ECO:0000313" key="6">
    <source>
        <dbReference type="Proteomes" id="UP000029380"/>
    </source>
</evidence>
<dbReference type="EC" id="1.-.-.-" evidence="5"/>
<feature type="domain" description="Alcohol dehydrogenase-like C-terminal" evidence="3">
    <location>
        <begin position="155"/>
        <end position="267"/>
    </location>
</feature>
<sequence length="333" mass="37691">MSYKSLYYSEFGEPEVVIKETNRRISYLDEDEALIEMMMAPINPSDLIPVTGAYAHRISLPSTVGYEGVGIIKKVGSPEKQSLLGKKVLPLREEGTWQEAVVMKIDHLILVPETIDYRIACQTYINPITAWLLCTREFTLRKQDFLLVNAGNSSIGKIFIQLSKILGFKIISVIRSEQYRNNLSGLGADYILNSSVEVVFDAVMKITEGKGVKAAIDMIGSSAGTTLARCVSDGGDFRTIGLLSGYQVDWKYIANHLNITARMFHLRHWSENCSLAEWQKQFETIFHLIYKGELQLTFPQLIYPFNQYKQAAQKALDPTVKDKVYLSFNKYES</sequence>
<dbReference type="Proteomes" id="UP000029380">
    <property type="component" value="Unassembled WGS sequence"/>
</dbReference>
<dbReference type="GO" id="GO:0016651">
    <property type="term" value="F:oxidoreductase activity, acting on NAD(P)H"/>
    <property type="evidence" value="ECO:0007669"/>
    <property type="project" value="TreeGrafter"/>
</dbReference>
<dbReference type="InterPro" id="IPR013149">
    <property type="entry name" value="ADH-like_C"/>
</dbReference>
<protein>
    <submittedName>
        <fullName evidence="5">Putative oxidoreductase</fullName>
        <ecNumber evidence="5">1.-.-.-</ecNumber>
    </submittedName>
</protein>
<dbReference type="AlphaFoldDB" id="A0A091C5M5"/>
<dbReference type="InterPro" id="IPR013154">
    <property type="entry name" value="ADH-like_N"/>
</dbReference>
<evidence type="ECO:0000259" key="3">
    <source>
        <dbReference type="Pfam" id="PF00107"/>
    </source>
</evidence>
<dbReference type="PANTHER" id="PTHR48106">
    <property type="entry name" value="QUINONE OXIDOREDUCTASE PIG3-RELATED"/>
    <property type="match status" value="1"/>
</dbReference>
<dbReference type="Pfam" id="PF00107">
    <property type="entry name" value="ADH_zinc_N"/>
    <property type="match status" value="1"/>
</dbReference>
<dbReference type="PATRIC" id="fig|1302649.3.peg.1063"/>
<dbReference type="EMBL" id="JPVU01000106">
    <property type="protein sequence ID" value="KFN92229.1"/>
    <property type="molecule type" value="Genomic_DNA"/>
</dbReference>
<dbReference type="CDD" id="cd05282">
    <property type="entry name" value="ETR_like"/>
    <property type="match status" value="1"/>
</dbReference>
<dbReference type="SUPFAM" id="SSF51735">
    <property type="entry name" value="NAD(P)-binding Rossmann-fold domains"/>
    <property type="match status" value="1"/>
</dbReference>